<keyword evidence="1" id="KW-0732">Signal</keyword>
<gene>
    <name evidence="2" type="ORF">WNY59_04965</name>
</gene>
<feature type="signal peptide" evidence="1">
    <location>
        <begin position="1"/>
        <end position="24"/>
    </location>
</feature>
<comment type="caution">
    <text evidence="2">The sequence shown here is derived from an EMBL/GenBank/DDBJ whole genome shotgun (WGS) entry which is preliminary data.</text>
</comment>
<reference evidence="2 3" key="1">
    <citation type="submission" date="2024-03" db="EMBL/GenBank/DDBJ databases">
        <title>Community enrichment and isolation of bacterial strains for fucoidan degradation.</title>
        <authorList>
            <person name="Sichert A."/>
        </authorList>
    </citation>
    <scope>NUCLEOTIDE SEQUENCE [LARGE SCALE GENOMIC DNA]</scope>
    <source>
        <strain evidence="2 3">AS62</strain>
    </source>
</reference>
<dbReference type="Pfam" id="PF16156">
    <property type="entry name" value="DUF4864"/>
    <property type="match status" value="1"/>
</dbReference>
<organism evidence="2 3">
    <name type="scientific">Ahrensia kielensis</name>
    <dbReference type="NCBI Taxonomy" id="76980"/>
    <lineage>
        <taxon>Bacteria</taxon>
        <taxon>Pseudomonadati</taxon>
        <taxon>Pseudomonadota</taxon>
        <taxon>Alphaproteobacteria</taxon>
        <taxon>Hyphomicrobiales</taxon>
        <taxon>Ahrensiaceae</taxon>
        <taxon>Ahrensia</taxon>
    </lineage>
</organism>
<name>A0ABU9T492_9HYPH</name>
<dbReference type="Proteomes" id="UP001477870">
    <property type="component" value="Unassembled WGS sequence"/>
</dbReference>
<evidence type="ECO:0000256" key="1">
    <source>
        <dbReference type="SAM" id="SignalP"/>
    </source>
</evidence>
<protein>
    <submittedName>
        <fullName evidence="2">DUF4864 domain-containing protein</fullName>
    </submittedName>
</protein>
<feature type="chain" id="PRO_5046553083" evidence="1">
    <location>
        <begin position="25"/>
        <end position="141"/>
    </location>
</feature>
<dbReference type="InterPro" id="IPR032347">
    <property type="entry name" value="DUF4864"/>
</dbReference>
<evidence type="ECO:0000313" key="3">
    <source>
        <dbReference type="Proteomes" id="UP001477870"/>
    </source>
</evidence>
<dbReference type="EMBL" id="JBBMQO010000002">
    <property type="protein sequence ID" value="MEM5500933.1"/>
    <property type="molecule type" value="Genomic_DNA"/>
</dbReference>
<dbReference type="RefSeq" id="WP_342847326.1">
    <property type="nucleotide sequence ID" value="NZ_JBBMQO010000002.1"/>
</dbReference>
<proteinExistence type="predicted"/>
<sequence>MIRNMFPSAFFALALLLTPATANAQSDNNTARGIITNQLEAFIARDFDLAYSFASDNIKQIFPTVEQFMAMVEGGYLPVLRPGNYAFGNTDNLSEGRIKQDLLIRAPDGSDWTAIYYMQRQPDGSWKIDAVNLRKGAAGMT</sequence>
<accession>A0ABU9T492</accession>
<evidence type="ECO:0000313" key="2">
    <source>
        <dbReference type="EMBL" id="MEM5500933.1"/>
    </source>
</evidence>
<keyword evidence="3" id="KW-1185">Reference proteome</keyword>